<dbReference type="InterPro" id="IPR050179">
    <property type="entry name" value="Trans_hexapeptide_repeat"/>
</dbReference>
<dbReference type="CDD" id="cd03358">
    <property type="entry name" value="LbH_WxcM_N_like"/>
    <property type="match status" value="1"/>
</dbReference>
<dbReference type="EMBL" id="CP043505">
    <property type="protein sequence ID" value="QEO15043.1"/>
    <property type="molecule type" value="Genomic_DNA"/>
</dbReference>
<evidence type="ECO:0000313" key="1">
    <source>
        <dbReference type="EMBL" id="QEO15043.1"/>
    </source>
</evidence>
<gene>
    <name evidence="1" type="ORF">FLP10_11915</name>
</gene>
<dbReference type="SUPFAM" id="SSF51161">
    <property type="entry name" value="Trimeric LpxA-like enzymes"/>
    <property type="match status" value="1"/>
</dbReference>
<dbReference type="Pfam" id="PF14602">
    <property type="entry name" value="Hexapep_2"/>
    <property type="match status" value="2"/>
</dbReference>
<reference evidence="1 2" key="1">
    <citation type="submission" date="2019-09" db="EMBL/GenBank/DDBJ databases">
        <title>Genome sequencing of strain KACC 19306.</title>
        <authorList>
            <person name="Heo J."/>
            <person name="Kim S.-J."/>
            <person name="Kim J.-S."/>
            <person name="Hong S.-B."/>
            <person name="Kwon S.-W."/>
        </authorList>
    </citation>
    <scope>NUCLEOTIDE SEQUENCE [LARGE SCALE GENOMIC DNA]</scope>
    <source>
        <strain evidence="1 2">KACC 19306</strain>
    </source>
</reference>
<dbReference type="InterPro" id="IPR011004">
    <property type="entry name" value="Trimer_LpxA-like_sf"/>
</dbReference>
<sequence length="211" mass="21942">MTAVSVAVDDHAAPSVRVAASAAIDPTSAIGDDSAVWHLTQVREHAMIGRECIIGRNVYIGPGVVLGDRCKVQNNALVYEPAHLEDGVFIGPGVILTNDEFPRAVNPDGTLKSADDWTAVGVTVRQGASVGARAVCVAPVVIGEWALVAAGAVVTKDVAAHALVVGVPARRVGWVGRAGVPLVEGPTDIWVCPRTGERYRSVGESLVEEPT</sequence>
<keyword evidence="1" id="KW-0808">Transferase</keyword>
<dbReference type="PANTHER" id="PTHR43300:SF4">
    <property type="entry name" value="ACYL-[ACYL-CARRIER-PROTEIN]--UDP-N-ACETYLGLUCOSAMINE O-ACYLTRANSFERASE"/>
    <property type="match status" value="1"/>
</dbReference>
<dbReference type="GO" id="GO:0016740">
    <property type="term" value="F:transferase activity"/>
    <property type="evidence" value="ECO:0007669"/>
    <property type="project" value="UniProtKB-KW"/>
</dbReference>
<dbReference type="PANTHER" id="PTHR43300">
    <property type="entry name" value="ACETYLTRANSFERASE"/>
    <property type="match status" value="1"/>
</dbReference>
<dbReference type="Proteomes" id="UP000324678">
    <property type="component" value="Chromosome"/>
</dbReference>
<dbReference type="KEGG" id="ail:FLP10_11915"/>
<keyword evidence="2" id="KW-1185">Reference proteome</keyword>
<dbReference type="AlphaFoldDB" id="A0A5C1YGB2"/>
<dbReference type="OrthoDB" id="2643438at2"/>
<accession>A0A5C1YGB2</accession>
<organism evidence="1 2">
    <name type="scientific">Agromyces intestinalis</name>
    <dbReference type="NCBI Taxonomy" id="2592652"/>
    <lineage>
        <taxon>Bacteria</taxon>
        <taxon>Bacillati</taxon>
        <taxon>Actinomycetota</taxon>
        <taxon>Actinomycetes</taxon>
        <taxon>Micrococcales</taxon>
        <taxon>Microbacteriaceae</taxon>
        <taxon>Agromyces</taxon>
    </lineage>
</organism>
<dbReference type="RefSeq" id="WP_149161062.1">
    <property type="nucleotide sequence ID" value="NZ_CP043505.1"/>
</dbReference>
<proteinExistence type="predicted"/>
<dbReference type="Gene3D" id="2.160.10.10">
    <property type="entry name" value="Hexapeptide repeat proteins"/>
    <property type="match status" value="1"/>
</dbReference>
<name>A0A5C1YGB2_9MICO</name>
<evidence type="ECO:0000313" key="2">
    <source>
        <dbReference type="Proteomes" id="UP000324678"/>
    </source>
</evidence>
<protein>
    <submittedName>
        <fullName evidence="1">N-acetyltransferase</fullName>
    </submittedName>
</protein>
<dbReference type="InterPro" id="IPR001451">
    <property type="entry name" value="Hexapep"/>
</dbReference>